<feature type="domain" description="CAAX prenyl protease 2/Lysostaphin resistance protein A-like" evidence="2">
    <location>
        <begin position="198"/>
        <end position="349"/>
    </location>
</feature>
<proteinExistence type="predicted"/>
<protein>
    <submittedName>
        <fullName evidence="3">(wild Malaysian banana) hypothetical protein</fullName>
    </submittedName>
</protein>
<organism evidence="3">
    <name type="scientific">Musa acuminata subsp. malaccensis</name>
    <name type="common">Wild banana</name>
    <name type="synonym">Musa malaccensis</name>
    <dbReference type="NCBI Taxonomy" id="214687"/>
    <lineage>
        <taxon>Eukaryota</taxon>
        <taxon>Viridiplantae</taxon>
        <taxon>Streptophyta</taxon>
        <taxon>Embryophyta</taxon>
        <taxon>Tracheophyta</taxon>
        <taxon>Spermatophyta</taxon>
        <taxon>Magnoliopsida</taxon>
        <taxon>Liliopsida</taxon>
        <taxon>Zingiberales</taxon>
        <taxon>Musaceae</taxon>
        <taxon>Musa</taxon>
    </lineage>
</organism>
<dbReference type="GO" id="GO:0080120">
    <property type="term" value="P:CAAX-box protein maturation"/>
    <property type="evidence" value="ECO:0007669"/>
    <property type="project" value="UniProtKB-ARBA"/>
</dbReference>
<dbReference type="EMBL" id="HG996475">
    <property type="protein sequence ID" value="CAG1865276.1"/>
    <property type="molecule type" value="Genomic_DNA"/>
</dbReference>
<reference evidence="3" key="1">
    <citation type="submission" date="2021-03" db="EMBL/GenBank/DDBJ databases">
        <authorList>
            <consortium name="Genoscope - CEA"/>
            <person name="William W."/>
        </authorList>
    </citation>
    <scope>NUCLEOTIDE SEQUENCE</scope>
    <source>
        <strain evidence="3">Doubled-haploid Pahang</strain>
    </source>
</reference>
<evidence type="ECO:0000313" key="3">
    <source>
        <dbReference type="EMBL" id="CAG1865276.1"/>
    </source>
</evidence>
<feature type="compositionally biased region" description="Low complexity" evidence="1">
    <location>
        <begin position="74"/>
        <end position="85"/>
    </location>
</feature>
<accession>A0A8D7BFZ5</accession>
<dbReference type="PANTHER" id="PTHR36736">
    <property type="entry name" value="OS03G0100030 PROTEIN"/>
    <property type="match status" value="1"/>
</dbReference>
<feature type="region of interest" description="Disordered" evidence="1">
    <location>
        <begin position="39"/>
        <end position="85"/>
    </location>
</feature>
<sequence length="382" mass="41032">MELSCVASPRGLYVFPSTSASSGCGFCRRDRRKVAGWSRRINASTEGSPEPIHTAGANKPQRRDFATGGPAMDVSASPVSSGTTSTTVVERSLAGGGDYDFSVLEKLATVVRLSYGIAGIYGAMALASKFVCAISGTDWTGAFHPSPEAIVSGLCYAAPPIVALLFILDDEVVKHSPHARAIRDVEDEELQSFFHGMSPWQLMLIVTASSIGEELFYRVAVQGTMADVFLRGTELMKDAHGITSLTGVLPLFVPFAQAFAAAITAALTGSLYYVATAAGDPIYVAAPVLSSPTGREDLKKLLAAWCERRQMKKIYSPLLEALLALYLGVEWIQTRNILAPMITHGMYSAVLLGQGLCRIHDGERQVKVEPKNSNQPIVEQTR</sequence>
<dbReference type="Pfam" id="PF02517">
    <property type="entry name" value="Rce1-like"/>
    <property type="match status" value="1"/>
</dbReference>
<dbReference type="InterPro" id="IPR003675">
    <property type="entry name" value="Rce1/LyrA-like_dom"/>
</dbReference>
<dbReference type="GO" id="GO:0004175">
    <property type="term" value="F:endopeptidase activity"/>
    <property type="evidence" value="ECO:0007669"/>
    <property type="project" value="UniProtKB-ARBA"/>
</dbReference>
<dbReference type="PANTHER" id="PTHR36736:SF1">
    <property type="entry name" value="OS03G0100030 PROTEIN"/>
    <property type="match status" value="1"/>
</dbReference>
<dbReference type="AlphaFoldDB" id="A0A8D7BFZ5"/>
<name>A0A8D7BFZ5_MUSAM</name>
<evidence type="ECO:0000256" key="1">
    <source>
        <dbReference type="SAM" id="MobiDB-lite"/>
    </source>
</evidence>
<gene>
    <name evidence="3" type="ORF">GSMUA_03520.1</name>
</gene>
<evidence type="ECO:0000259" key="2">
    <source>
        <dbReference type="Pfam" id="PF02517"/>
    </source>
</evidence>